<comment type="caution">
    <text evidence="1">The sequence shown here is derived from an EMBL/GenBank/DDBJ whole genome shotgun (WGS) entry which is preliminary data.</text>
</comment>
<evidence type="ECO:0000313" key="1">
    <source>
        <dbReference type="EMBL" id="KAL2809125.1"/>
    </source>
</evidence>
<evidence type="ECO:0000313" key="2">
    <source>
        <dbReference type="Proteomes" id="UP001610334"/>
    </source>
</evidence>
<keyword evidence="2" id="KW-1185">Reference proteome</keyword>
<accession>A0ABR4H107</accession>
<dbReference type="EMBL" id="JBFXLT010000095">
    <property type="protein sequence ID" value="KAL2809125.1"/>
    <property type="molecule type" value="Genomic_DNA"/>
</dbReference>
<dbReference type="Proteomes" id="UP001610334">
    <property type="component" value="Unassembled WGS sequence"/>
</dbReference>
<protein>
    <submittedName>
        <fullName evidence="1">Uncharacterized protein</fullName>
    </submittedName>
</protein>
<dbReference type="Gene3D" id="2.60.40.640">
    <property type="match status" value="1"/>
</dbReference>
<reference evidence="1 2" key="1">
    <citation type="submission" date="2024-07" db="EMBL/GenBank/DDBJ databases">
        <title>Section-level genome sequencing and comparative genomics of Aspergillus sections Usti and Cavernicolus.</title>
        <authorList>
            <consortium name="Lawrence Berkeley National Laboratory"/>
            <person name="Nybo J.L."/>
            <person name="Vesth T.C."/>
            <person name="Theobald S."/>
            <person name="Frisvad J.C."/>
            <person name="Larsen T.O."/>
            <person name="Kjaerboelling I."/>
            <person name="Rothschild-Mancinelli K."/>
            <person name="Lyhne E.K."/>
            <person name="Kogle M.E."/>
            <person name="Barry K."/>
            <person name="Clum A."/>
            <person name="Na H."/>
            <person name="Ledsgaard L."/>
            <person name="Lin J."/>
            <person name="Lipzen A."/>
            <person name="Kuo A."/>
            <person name="Riley R."/>
            <person name="Mondo S."/>
            <person name="Labutti K."/>
            <person name="Haridas S."/>
            <person name="Pangalinan J."/>
            <person name="Salamov A.A."/>
            <person name="Simmons B.A."/>
            <person name="Magnuson J.K."/>
            <person name="Chen J."/>
            <person name="Drula E."/>
            <person name="Henrissat B."/>
            <person name="Wiebenga A."/>
            <person name="Lubbers R.J."/>
            <person name="Gomes A.C."/>
            <person name="Makela M.R."/>
            <person name="Stajich J."/>
            <person name="Grigoriev I.V."/>
            <person name="Mortensen U.H."/>
            <person name="De Vries R.P."/>
            <person name="Baker S.E."/>
            <person name="Andersen M.R."/>
        </authorList>
    </citation>
    <scope>NUCLEOTIDE SEQUENCE [LARGE SCALE GENOMIC DNA]</scope>
    <source>
        <strain evidence="1 2">CBS 588.65</strain>
    </source>
</reference>
<name>A0ABR4H107_9EURO</name>
<organism evidence="1 2">
    <name type="scientific">Aspergillus granulosus</name>
    <dbReference type="NCBI Taxonomy" id="176169"/>
    <lineage>
        <taxon>Eukaryota</taxon>
        <taxon>Fungi</taxon>
        <taxon>Dikarya</taxon>
        <taxon>Ascomycota</taxon>
        <taxon>Pezizomycotina</taxon>
        <taxon>Eurotiomycetes</taxon>
        <taxon>Eurotiomycetidae</taxon>
        <taxon>Eurotiales</taxon>
        <taxon>Aspergillaceae</taxon>
        <taxon>Aspergillus</taxon>
        <taxon>Aspergillus subgen. Nidulantes</taxon>
    </lineage>
</organism>
<dbReference type="InterPro" id="IPR014752">
    <property type="entry name" value="Arrestin-like_C"/>
</dbReference>
<proteinExistence type="predicted"/>
<sequence>MPVTNDYRDSTLQKQLSLHEFTIEIFGRAFTSIHRIYLVREFQALWRGEGFSFRRYIILIQNESILPPGEHHYRFKFSLPETTEQVRSNWHRYVKWKDRHPFPGKNSVHQIPPSMAQIEGIQRWGSTAAHVEYVIIATVKKGPGEKWHSRMPKSVRPFKVAACSRHDLPRESLWQQLERTLQVAGGAAKITCRIPQVLTQRGKIPIYMKADRPGLVLQSLKIKLYVVYLVRARHMIWPEKRTKCTHTTQLLRCEMRLPLQEEFALVRSRDIPDGIPVPFVTFNLACLAHWMEIKYRVAVPGSKGEIKDIMQNISVQVQCWKAGEQMLQVPRKSVAGPDCGGFVGEHFTEEEYRARRS</sequence>
<gene>
    <name evidence="1" type="ORF">BJX63DRAFT_435436</name>
</gene>